<dbReference type="KEGG" id="vg:64868566"/>
<accession>A0A2P1N2B2</accession>
<dbReference type="Proteomes" id="UP000240247">
    <property type="component" value="Segment"/>
</dbReference>
<organism evidence="1 2">
    <name type="scientific">Mycobacterium phage Naca</name>
    <dbReference type="NCBI Taxonomy" id="2126816"/>
    <lineage>
        <taxon>Viruses</taxon>
        <taxon>Duplodnaviria</taxon>
        <taxon>Heunggongvirae</taxon>
        <taxon>Uroviricota</taxon>
        <taxon>Caudoviricetes</taxon>
        <taxon>Benedictvirus</taxon>
        <taxon>Benedictvirus naca</taxon>
    </lineage>
</organism>
<sequence>MGGAELRHRAKCLDCTWKHKSTHRWSLELAARFHSDTTGHKTKELP</sequence>
<dbReference type="GeneID" id="64868566"/>
<dbReference type="RefSeq" id="YP_010060704.1">
    <property type="nucleotide sequence ID" value="NC_054774.1"/>
</dbReference>
<gene>
    <name evidence="1" type="primary">82.1</name>
    <name evidence="1" type="ORF">SEA_NACA_80</name>
</gene>
<keyword evidence="2" id="KW-1185">Reference proteome</keyword>
<reference evidence="1 2" key="1">
    <citation type="submission" date="2018-03" db="EMBL/GenBank/DDBJ databases">
        <authorList>
            <person name="Terres M."/>
            <person name="Themann A.P."/>
            <person name="Wright B."/>
            <person name="Martinez M."/>
            <person name="Segura A."/>
            <person name="Grajeda J.L."/>
            <person name="Navarro-Ohara M."/>
            <person name="Castillo P."/>
            <person name="Jaramillo A."/>
            <person name="Rastegari A."/>
            <person name="Lopez C."/>
            <person name="Santillana N."/>
            <person name="Rubio S."/>
            <person name="Salmon J."/>
            <person name="Rojas L."/>
            <person name="Covarrubias P."/>
            <person name="Torres M."/>
            <person name="Farran E."/>
            <person name="Urias E."/>
            <person name="Llano M."/>
            <person name="Rosas-Acosta G."/>
            <person name="Serrano M.G."/>
            <person name="Buck G."/>
            <person name="Lee V."/>
            <person name="Wang Y."/>
            <person name="Carvalho R."/>
            <person name="Voegtly L."/>
            <person name="Shi R."/>
            <person name="Duckworth R."/>
            <person name="Johnson A."/>
            <person name="Loviza R."/>
            <person name="Walstead R."/>
            <person name="Shah Z."/>
            <person name="Kiflezghi M."/>
            <person name="Wade K."/>
            <person name="Bowman C.A."/>
            <person name="Russell D.A."/>
            <person name="Pope W.H."/>
            <person name="Jacobs-Sera D."/>
            <person name="Hatfull G.F."/>
        </authorList>
    </citation>
    <scope>NUCLEOTIDE SEQUENCE [LARGE SCALE GENOMIC DNA]</scope>
</reference>
<proteinExistence type="predicted"/>
<dbReference type="EMBL" id="MH020239">
    <property type="protein sequence ID" value="AVP42127.1"/>
    <property type="molecule type" value="Genomic_DNA"/>
</dbReference>
<evidence type="ECO:0000313" key="1">
    <source>
        <dbReference type="EMBL" id="AVP42127.1"/>
    </source>
</evidence>
<protein>
    <submittedName>
        <fullName evidence="1">Uncharacterized protein</fullName>
    </submittedName>
</protein>
<name>A0A2P1N2B2_9CAUD</name>
<evidence type="ECO:0000313" key="2">
    <source>
        <dbReference type="Proteomes" id="UP000240247"/>
    </source>
</evidence>